<evidence type="ECO:0000256" key="1">
    <source>
        <dbReference type="SAM" id="Coils"/>
    </source>
</evidence>
<feature type="region of interest" description="Disordered" evidence="2">
    <location>
        <begin position="193"/>
        <end position="240"/>
    </location>
</feature>
<keyword evidence="4" id="KW-1185">Reference proteome</keyword>
<name>A0A4V3XI66_9APHY</name>
<feature type="coiled-coil region" evidence="1">
    <location>
        <begin position="89"/>
        <end position="123"/>
    </location>
</feature>
<proteinExistence type="predicted"/>
<organism evidence="3 4">
    <name type="scientific">Antrodiella citrinella</name>
    <dbReference type="NCBI Taxonomy" id="2447956"/>
    <lineage>
        <taxon>Eukaryota</taxon>
        <taxon>Fungi</taxon>
        <taxon>Dikarya</taxon>
        <taxon>Basidiomycota</taxon>
        <taxon>Agaricomycotina</taxon>
        <taxon>Agaricomycetes</taxon>
        <taxon>Polyporales</taxon>
        <taxon>Steccherinaceae</taxon>
        <taxon>Antrodiella</taxon>
    </lineage>
</organism>
<reference evidence="3 4" key="1">
    <citation type="submission" date="2019-02" db="EMBL/GenBank/DDBJ databases">
        <title>Genome sequencing of the rare red list fungi Antrodiella citrinella (Flaviporus citrinellus).</title>
        <authorList>
            <person name="Buettner E."/>
            <person name="Kellner H."/>
        </authorList>
    </citation>
    <scope>NUCLEOTIDE SEQUENCE [LARGE SCALE GENOMIC DNA]</scope>
    <source>
        <strain evidence="3 4">DSM 108506</strain>
    </source>
</reference>
<accession>A0A4V3XI66</accession>
<gene>
    <name evidence="3" type="ORF">EUX98_g6145</name>
</gene>
<evidence type="ECO:0000256" key="2">
    <source>
        <dbReference type="SAM" id="MobiDB-lite"/>
    </source>
</evidence>
<dbReference type="AlphaFoldDB" id="A0A4V3XI66"/>
<comment type="caution">
    <text evidence="3">The sequence shown here is derived from an EMBL/GenBank/DDBJ whole genome shotgun (WGS) entry which is preliminary data.</text>
</comment>
<protein>
    <submittedName>
        <fullName evidence="3">Uncharacterized protein</fullName>
    </submittedName>
</protein>
<keyword evidence="1" id="KW-0175">Coiled coil</keyword>
<evidence type="ECO:0000313" key="3">
    <source>
        <dbReference type="EMBL" id="THH28033.1"/>
    </source>
</evidence>
<sequence length="240" mass="25597">MNQTCEELNDALEVARSKLQHLVNHEQDMRMVASSNAIALESLRSQTSYMAGEQATVTKKVEDIQNAILRATDECASIKQSNGMLSAEVDSLRAERDLIEEAAKEAQRQYDELVKSLDMALQAVKSSVVNGTVCQSYEAGHNPSLVTCDAVDGGPCILAEDVTMIVGGQPSPSAVIEAPADVVAPLRDSPPVVTVVSSSGSKHDRTETNDEVVSPRKKSKTADRDIESEVGAPGTGCLIN</sequence>
<dbReference type="Proteomes" id="UP000308730">
    <property type="component" value="Unassembled WGS sequence"/>
</dbReference>
<evidence type="ECO:0000313" key="4">
    <source>
        <dbReference type="Proteomes" id="UP000308730"/>
    </source>
</evidence>
<dbReference type="Gene3D" id="1.10.287.1490">
    <property type="match status" value="1"/>
</dbReference>
<dbReference type="EMBL" id="SGPM01000206">
    <property type="protein sequence ID" value="THH28033.1"/>
    <property type="molecule type" value="Genomic_DNA"/>
</dbReference>